<dbReference type="RefSeq" id="XP_002954515.1">
    <property type="nucleotide sequence ID" value="XM_002954469.1"/>
</dbReference>
<proteinExistence type="predicted"/>
<protein>
    <submittedName>
        <fullName evidence="2">Uncharacterized protein</fullName>
    </submittedName>
</protein>
<dbReference type="OrthoDB" id="556352at2759"/>
<organism evidence="3">
    <name type="scientific">Volvox carteri f. nagariensis</name>
    <dbReference type="NCBI Taxonomy" id="3068"/>
    <lineage>
        <taxon>Eukaryota</taxon>
        <taxon>Viridiplantae</taxon>
        <taxon>Chlorophyta</taxon>
        <taxon>core chlorophytes</taxon>
        <taxon>Chlorophyceae</taxon>
        <taxon>CS clade</taxon>
        <taxon>Chlamydomonadales</taxon>
        <taxon>Volvocaceae</taxon>
        <taxon>Volvox</taxon>
    </lineage>
</organism>
<sequence length="191" mass="20850">MFVKTARRSFIISSVKAYVGAYVGAVDVRGPDKVGTSDELQWGASVQNPHGSVIAYMGPAVERVGVQSLAPGQDHSARLVQIAQVVMSRVGAKMWRSYESLFASFVRFCVVEGLEFLPASHYAGLLWVQFLAAKGTVQARTAQPHFSAVNTVHDLLGFPSRRRQCLVGCIPQRSGAFAGFCRPVFFFVFGF</sequence>
<dbReference type="Proteomes" id="UP000001058">
    <property type="component" value="Unassembled WGS sequence"/>
</dbReference>
<dbReference type="SUPFAM" id="SSF47823">
    <property type="entry name" value="lambda integrase-like, N-terminal domain"/>
    <property type="match status" value="1"/>
</dbReference>
<dbReference type="KEGG" id="vcn:VOLCADRAFT_106387"/>
<gene>
    <name evidence="2" type="ORF">VOLCADRAFT_106387</name>
</gene>
<dbReference type="InterPro" id="IPR010998">
    <property type="entry name" value="Integrase_recombinase_N"/>
</dbReference>
<reference evidence="2 3" key="1">
    <citation type="journal article" date="2010" name="Science">
        <title>Genomic analysis of organismal complexity in the multicellular green alga Volvox carteri.</title>
        <authorList>
            <person name="Prochnik S.E."/>
            <person name="Umen J."/>
            <person name="Nedelcu A.M."/>
            <person name="Hallmann A."/>
            <person name="Miller S.M."/>
            <person name="Nishii I."/>
            <person name="Ferris P."/>
            <person name="Kuo A."/>
            <person name="Mitros T."/>
            <person name="Fritz-Laylin L.K."/>
            <person name="Hellsten U."/>
            <person name="Chapman J."/>
            <person name="Simakov O."/>
            <person name="Rensing S.A."/>
            <person name="Terry A."/>
            <person name="Pangilinan J."/>
            <person name="Kapitonov V."/>
            <person name="Jurka J."/>
            <person name="Salamov A."/>
            <person name="Shapiro H."/>
            <person name="Schmutz J."/>
            <person name="Grimwood J."/>
            <person name="Lindquist E."/>
            <person name="Lucas S."/>
            <person name="Grigoriev I.V."/>
            <person name="Schmitt R."/>
            <person name="Kirk D."/>
            <person name="Rokhsar D.S."/>
        </authorList>
    </citation>
    <scope>NUCLEOTIDE SEQUENCE [LARGE SCALE GENOMIC DNA]</scope>
    <source>
        <strain evidence="3">f. Nagariensis / Eve</strain>
    </source>
</reference>
<evidence type="ECO:0000313" key="2">
    <source>
        <dbReference type="EMBL" id="EFJ44408.1"/>
    </source>
</evidence>
<accession>D8U734</accession>
<dbReference type="GeneID" id="9624611"/>
<name>D8U734_VOLCA</name>
<dbReference type="AlphaFoldDB" id="D8U734"/>
<evidence type="ECO:0000256" key="1">
    <source>
        <dbReference type="ARBA" id="ARBA00023125"/>
    </source>
</evidence>
<dbReference type="Gene3D" id="1.10.150.130">
    <property type="match status" value="1"/>
</dbReference>
<evidence type="ECO:0000313" key="3">
    <source>
        <dbReference type="Proteomes" id="UP000001058"/>
    </source>
</evidence>
<dbReference type="InParanoid" id="D8U734"/>
<keyword evidence="1" id="KW-0238">DNA-binding</keyword>
<keyword evidence="3" id="KW-1185">Reference proteome</keyword>
<dbReference type="GO" id="GO:0003677">
    <property type="term" value="F:DNA binding"/>
    <property type="evidence" value="ECO:0007669"/>
    <property type="project" value="UniProtKB-KW"/>
</dbReference>
<dbReference type="EMBL" id="GL378364">
    <property type="protein sequence ID" value="EFJ44408.1"/>
    <property type="molecule type" value="Genomic_DNA"/>
</dbReference>